<dbReference type="Proteomes" id="UP000177803">
    <property type="component" value="Unassembled WGS sequence"/>
</dbReference>
<dbReference type="InterPro" id="IPR053136">
    <property type="entry name" value="UTP_pyrophosphatase-like"/>
</dbReference>
<organism evidence="2 3">
    <name type="scientific">Candidatus Magasanikbacteria bacterium RIFOXYA2_FULL_44_8</name>
    <dbReference type="NCBI Taxonomy" id="1798696"/>
    <lineage>
        <taxon>Bacteria</taxon>
        <taxon>Candidatus Magasanikiibacteriota</taxon>
    </lineage>
</organism>
<protein>
    <recommendedName>
        <fullName evidence="1">YgjP-like metallopeptidase domain-containing protein</fullName>
    </recommendedName>
</protein>
<evidence type="ECO:0000259" key="1">
    <source>
        <dbReference type="Pfam" id="PF01863"/>
    </source>
</evidence>
<dbReference type="InterPro" id="IPR002725">
    <property type="entry name" value="YgjP-like_metallopeptidase"/>
</dbReference>
<dbReference type="Pfam" id="PF01863">
    <property type="entry name" value="YgjP-like"/>
    <property type="match status" value="1"/>
</dbReference>
<reference evidence="2 3" key="1">
    <citation type="journal article" date="2016" name="Nat. Commun.">
        <title>Thousands of microbial genomes shed light on interconnected biogeochemical processes in an aquifer system.</title>
        <authorList>
            <person name="Anantharaman K."/>
            <person name="Brown C.T."/>
            <person name="Hug L.A."/>
            <person name="Sharon I."/>
            <person name="Castelle C.J."/>
            <person name="Probst A.J."/>
            <person name="Thomas B.C."/>
            <person name="Singh A."/>
            <person name="Wilkins M.J."/>
            <person name="Karaoz U."/>
            <person name="Brodie E.L."/>
            <person name="Williams K.H."/>
            <person name="Hubbard S.S."/>
            <person name="Banfield J.F."/>
        </authorList>
    </citation>
    <scope>NUCLEOTIDE SEQUENCE [LARGE SCALE GENOMIC DNA]</scope>
</reference>
<feature type="domain" description="YgjP-like metallopeptidase" evidence="1">
    <location>
        <begin position="24"/>
        <end position="125"/>
    </location>
</feature>
<comment type="caution">
    <text evidence="2">The sequence shown here is derived from an EMBL/GenBank/DDBJ whole genome shotgun (WGS) entry which is preliminary data.</text>
</comment>
<dbReference type="CDD" id="cd07344">
    <property type="entry name" value="M48_yhfN_like"/>
    <property type="match status" value="1"/>
</dbReference>
<gene>
    <name evidence="2" type="ORF">A2261_01050</name>
</gene>
<accession>A0A1F6NKJ6</accession>
<dbReference type="AlphaFoldDB" id="A0A1F6NKJ6"/>
<dbReference type="EMBL" id="MFQR01000041">
    <property type="protein sequence ID" value="OGH84174.1"/>
    <property type="molecule type" value="Genomic_DNA"/>
</dbReference>
<proteinExistence type="predicted"/>
<dbReference type="PANTHER" id="PTHR30399">
    <property type="entry name" value="UNCHARACTERIZED PROTEIN YGJP"/>
    <property type="match status" value="1"/>
</dbReference>
<name>A0A1F6NKJ6_9BACT</name>
<evidence type="ECO:0000313" key="2">
    <source>
        <dbReference type="EMBL" id="OGH84174.1"/>
    </source>
</evidence>
<sequence>MYYFFRARRRRPRRRHTAGDRRKYLQYREQARALVYALVAQVNQHYHFPIGRITIRNNRSRWGSCSKKHNLNFNYKLVFLPEHLAEYIVVHELCHIGQFNHSQKFWDLVGEYASDYVGRIRELKKVH</sequence>
<dbReference type="Gene3D" id="3.30.2010.10">
    <property type="entry name" value="Metalloproteases ('zincins'), catalytic domain"/>
    <property type="match status" value="1"/>
</dbReference>
<dbReference type="PANTHER" id="PTHR30399:SF1">
    <property type="entry name" value="UTP PYROPHOSPHATASE"/>
    <property type="match status" value="1"/>
</dbReference>
<evidence type="ECO:0000313" key="3">
    <source>
        <dbReference type="Proteomes" id="UP000177803"/>
    </source>
</evidence>